<reference evidence="4 5" key="1">
    <citation type="submission" date="2016-07" db="EMBL/GenBank/DDBJ databases">
        <title>Pervasive Adenine N6-methylation of Active Genes in Fungi.</title>
        <authorList>
            <consortium name="DOE Joint Genome Institute"/>
            <person name="Mondo S.J."/>
            <person name="Dannebaum R.O."/>
            <person name="Kuo R.C."/>
            <person name="Labutti K."/>
            <person name="Haridas S."/>
            <person name="Kuo A."/>
            <person name="Salamov A."/>
            <person name="Ahrendt S.R."/>
            <person name="Lipzen A."/>
            <person name="Sullivan W."/>
            <person name="Andreopoulos W.B."/>
            <person name="Clum A."/>
            <person name="Lindquist E."/>
            <person name="Daum C."/>
            <person name="Ramamoorthy G.K."/>
            <person name="Gryganskyi A."/>
            <person name="Culley D."/>
            <person name="Magnuson J.K."/>
            <person name="James T.Y."/>
            <person name="O'Malley M.A."/>
            <person name="Stajich J.E."/>
            <person name="Spatafora J.W."/>
            <person name="Visel A."/>
            <person name="Grigoriev I.V."/>
        </authorList>
    </citation>
    <scope>NUCLEOTIDE SEQUENCE [LARGE SCALE GENOMIC DNA]</scope>
    <source>
        <strain evidence="4 5">CBS 115471</strain>
    </source>
</reference>
<gene>
    <name evidence="4" type="ORF">BCR34DRAFT_593195</name>
</gene>
<comment type="caution">
    <text evidence="4">The sequence shown here is derived from an EMBL/GenBank/DDBJ whole genome shotgun (WGS) entry which is preliminary data.</text>
</comment>
<feature type="region of interest" description="Disordered" evidence="2">
    <location>
        <begin position="330"/>
        <end position="370"/>
    </location>
</feature>
<feature type="region of interest" description="Disordered" evidence="2">
    <location>
        <begin position="272"/>
        <end position="314"/>
    </location>
</feature>
<dbReference type="EMBL" id="MCFA01000215">
    <property type="protein sequence ID" value="ORX98440.1"/>
    <property type="molecule type" value="Genomic_DNA"/>
</dbReference>
<accession>A0A1Y1YK91</accession>
<evidence type="ECO:0000256" key="2">
    <source>
        <dbReference type="SAM" id="MobiDB-lite"/>
    </source>
</evidence>
<dbReference type="InterPro" id="IPR001841">
    <property type="entry name" value="Znf_RING"/>
</dbReference>
<evidence type="ECO:0000256" key="1">
    <source>
        <dbReference type="PROSITE-ProRule" id="PRU00175"/>
    </source>
</evidence>
<feature type="region of interest" description="Disordered" evidence="2">
    <location>
        <begin position="1"/>
        <end position="39"/>
    </location>
</feature>
<sequence length="414" mass="45523">MFPPMNPSPGPAGPGVGSSRRASESSTDPWESMEWPDDTHVQQLRHLAFARELEQAFGDTSGSRDRPVSAAAAGLLSIPGLAARRPSPDMHDSDDELDFEFAQTVREIYRAETGGRSVSGGGGRRGNTNPALEAQAPPSVANFLAHHTMLVSTHTLREDETTCVICLVNFGETDPESPSPSIPEHPLKIQLPYCKHIFGNKCLFTQVLGGSAPDERHCPLCKGPFWKAAPGPYDRHSNGGLGSRTTQSSWRTSYGTDVPVHASRRMHGLIARYRGSNRRQPESQHVRPSLVLRTVGDPPVHRPSANNNSGPPQRVTDALDDARQVELSNLWGNPSDHRLGIHPEHRNRSNTRSQAWSSARERGQPTRNNVGLLRPATQRSWGEQILHNYVDYYARLEGDDVDSTRPTLSFARDG</sequence>
<evidence type="ECO:0000313" key="4">
    <source>
        <dbReference type="EMBL" id="ORX98440.1"/>
    </source>
</evidence>
<proteinExistence type="predicted"/>
<feature type="domain" description="RING-type" evidence="3">
    <location>
        <begin position="163"/>
        <end position="222"/>
    </location>
</feature>
<keyword evidence="1" id="KW-0862">Zinc</keyword>
<name>A0A1Y1YK91_9PLEO</name>
<keyword evidence="1" id="KW-0863">Zinc-finger</keyword>
<dbReference type="Gene3D" id="3.30.40.10">
    <property type="entry name" value="Zinc/RING finger domain, C3HC4 (zinc finger)"/>
    <property type="match status" value="1"/>
</dbReference>
<evidence type="ECO:0000313" key="5">
    <source>
        <dbReference type="Proteomes" id="UP000193144"/>
    </source>
</evidence>
<feature type="region of interest" description="Disordered" evidence="2">
    <location>
        <begin position="112"/>
        <end position="133"/>
    </location>
</feature>
<keyword evidence="5" id="KW-1185">Reference proteome</keyword>
<dbReference type="Proteomes" id="UP000193144">
    <property type="component" value="Unassembled WGS sequence"/>
</dbReference>
<dbReference type="PROSITE" id="PS50089">
    <property type="entry name" value="ZF_RING_2"/>
    <property type="match status" value="1"/>
</dbReference>
<dbReference type="SUPFAM" id="SSF57850">
    <property type="entry name" value="RING/U-box"/>
    <property type="match status" value="1"/>
</dbReference>
<evidence type="ECO:0000259" key="3">
    <source>
        <dbReference type="PROSITE" id="PS50089"/>
    </source>
</evidence>
<organism evidence="4 5">
    <name type="scientific">Clohesyomyces aquaticus</name>
    <dbReference type="NCBI Taxonomy" id="1231657"/>
    <lineage>
        <taxon>Eukaryota</taxon>
        <taxon>Fungi</taxon>
        <taxon>Dikarya</taxon>
        <taxon>Ascomycota</taxon>
        <taxon>Pezizomycotina</taxon>
        <taxon>Dothideomycetes</taxon>
        <taxon>Pleosporomycetidae</taxon>
        <taxon>Pleosporales</taxon>
        <taxon>Lindgomycetaceae</taxon>
        <taxon>Clohesyomyces</taxon>
    </lineage>
</organism>
<feature type="compositionally biased region" description="Pro residues" evidence="2">
    <location>
        <begin position="1"/>
        <end position="12"/>
    </location>
</feature>
<dbReference type="GO" id="GO:0008270">
    <property type="term" value="F:zinc ion binding"/>
    <property type="evidence" value="ECO:0007669"/>
    <property type="project" value="UniProtKB-KW"/>
</dbReference>
<dbReference type="AlphaFoldDB" id="A0A1Y1YK91"/>
<feature type="region of interest" description="Disordered" evidence="2">
    <location>
        <begin position="236"/>
        <end position="255"/>
    </location>
</feature>
<feature type="compositionally biased region" description="Basic and acidic residues" evidence="2">
    <location>
        <begin position="335"/>
        <end position="347"/>
    </location>
</feature>
<keyword evidence="1" id="KW-0479">Metal-binding</keyword>
<feature type="compositionally biased region" description="Polar residues" evidence="2">
    <location>
        <begin position="243"/>
        <end position="255"/>
    </location>
</feature>
<protein>
    <recommendedName>
        <fullName evidence="3">RING-type domain-containing protein</fullName>
    </recommendedName>
</protein>
<dbReference type="InterPro" id="IPR013083">
    <property type="entry name" value="Znf_RING/FYVE/PHD"/>
</dbReference>